<dbReference type="SMART" id="SM00951">
    <property type="entry name" value="QLQ"/>
    <property type="match status" value="1"/>
</dbReference>
<evidence type="ECO:0000259" key="13">
    <source>
        <dbReference type="PROSITE" id="PS51194"/>
    </source>
</evidence>
<dbReference type="Gene3D" id="1.20.5.170">
    <property type="match status" value="1"/>
</dbReference>
<dbReference type="Proteomes" id="UP000694701">
    <property type="component" value="Unplaced"/>
</dbReference>
<evidence type="ECO:0000256" key="1">
    <source>
        <dbReference type="ARBA" id="ARBA00004123"/>
    </source>
</evidence>
<organism evidence="16 17">
    <name type="scientific">Cyprinus carpio</name>
    <name type="common">Common carp</name>
    <dbReference type="NCBI Taxonomy" id="7962"/>
    <lineage>
        <taxon>Eukaryota</taxon>
        <taxon>Metazoa</taxon>
        <taxon>Chordata</taxon>
        <taxon>Craniata</taxon>
        <taxon>Vertebrata</taxon>
        <taxon>Euteleostomi</taxon>
        <taxon>Actinopterygii</taxon>
        <taxon>Neopterygii</taxon>
        <taxon>Teleostei</taxon>
        <taxon>Ostariophysi</taxon>
        <taxon>Cypriniformes</taxon>
        <taxon>Cyprinidae</taxon>
        <taxon>Cyprininae</taxon>
        <taxon>Cyprinus</taxon>
    </lineage>
</organism>
<dbReference type="GO" id="GO:0042393">
    <property type="term" value="F:histone binding"/>
    <property type="evidence" value="ECO:0007669"/>
    <property type="project" value="InterPro"/>
</dbReference>
<dbReference type="SMART" id="SM00487">
    <property type="entry name" value="DEXDc"/>
    <property type="match status" value="1"/>
</dbReference>
<evidence type="ECO:0000259" key="11">
    <source>
        <dbReference type="PROSITE" id="PS50014"/>
    </source>
</evidence>
<dbReference type="PROSITE" id="PS50014">
    <property type="entry name" value="BROMODOMAIN_2"/>
    <property type="match status" value="1"/>
</dbReference>
<keyword evidence="4" id="KW-0805">Transcription regulation</keyword>
<feature type="compositionally biased region" description="Basic and acidic residues" evidence="10">
    <location>
        <begin position="1488"/>
        <end position="1497"/>
    </location>
</feature>
<dbReference type="Pfam" id="PF00271">
    <property type="entry name" value="Helicase_C"/>
    <property type="match status" value="1"/>
</dbReference>
<feature type="compositionally biased region" description="Basic and acidic residues" evidence="10">
    <location>
        <begin position="651"/>
        <end position="663"/>
    </location>
</feature>
<dbReference type="Gene3D" id="3.40.50.300">
    <property type="entry name" value="P-loop containing nucleotide triphosphate hydrolases"/>
    <property type="match status" value="1"/>
</dbReference>
<feature type="region of interest" description="Disordered" evidence="10">
    <location>
        <begin position="626"/>
        <end position="672"/>
    </location>
</feature>
<dbReference type="InterPro" id="IPR014978">
    <property type="entry name" value="Gln-Leu-Gln_QLQ"/>
</dbReference>
<dbReference type="SUPFAM" id="SSF52540">
    <property type="entry name" value="P-loop containing nucleoside triphosphate hydrolases"/>
    <property type="match status" value="2"/>
</dbReference>
<evidence type="ECO:0000256" key="5">
    <source>
        <dbReference type="ARBA" id="ARBA00023117"/>
    </source>
</evidence>
<keyword evidence="8" id="KW-0539">Nucleus</keyword>
<feature type="compositionally biased region" description="Acidic residues" evidence="10">
    <location>
        <begin position="1459"/>
        <end position="1476"/>
    </location>
</feature>
<evidence type="ECO:0000256" key="9">
    <source>
        <dbReference type="PROSITE-ProRule" id="PRU00035"/>
    </source>
</evidence>
<keyword evidence="3" id="KW-0378">Hydrolase</keyword>
<feature type="compositionally biased region" description="Basic and acidic residues" evidence="10">
    <location>
        <begin position="1353"/>
        <end position="1364"/>
    </location>
</feature>
<dbReference type="FunFam" id="3.40.50.10810:FF:000008">
    <property type="entry name" value="Chromatin structure-remodeling complex subunit snf21"/>
    <property type="match status" value="1"/>
</dbReference>
<dbReference type="Gene3D" id="3.40.5.120">
    <property type="match status" value="1"/>
</dbReference>
<feature type="region of interest" description="Disordered" evidence="10">
    <location>
        <begin position="553"/>
        <end position="583"/>
    </location>
</feature>
<feature type="region of interest" description="Disordered" evidence="10">
    <location>
        <begin position="105"/>
        <end position="155"/>
    </location>
</feature>
<feature type="compositionally biased region" description="Basic residues" evidence="10">
    <location>
        <begin position="1498"/>
        <end position="1507"/>
    </location>
</feature>
<feature type="compositionally biased region" description="Pro residues" evidence="10">
    <location>
        <begin position="27"/>
        <end position="37"/>
    </location>
</feature>
<keyword evidence="6" id="KW-0010">Activator</keyword>
<dbReference type="Gene3D" id="1.20.920.10">
    <property type="entry name" value="Bromodomain-like"/>
    <property type="match status" value="1"/>
</dbReference>
<dbReference type="GO" id="GO:0005524">
    <property type="term" value="F:ATP binding"/>
    <property type="evidence" value="ECO:0007669"/>
    <property type="project" value="InterPro"/>
</dbReference>
<dbReference type="InterPro" id="IPR006576">
    <property type="entry name" value="BRK_domain"/>
</dbReference>
<feature type="compositionally biased region" description="Low complexity" evidence="10">
    <location>
        <begin position="38"/>
        <end position="47"/>
    </location>
</feature>
<dbReference type="InterPro" id="IPR001487">
    <property type="entry name" value="Bromodomain"/>
</dbReference>
<feature type="compositionally biased region" description="Acidic residues" evidence="10">
    <location>
        <begin position="637"/>
        <end position="650"/>
    </location>
</feature>
<evidence type="ECO:0000259" key="15">
    <source>
        <dbReference type="PROSITE" id="PS51666"/>
    </source>
</evidence>
<name>A0A8C2DAT1_CYPCA</name>
<sequence length="1534" mass="174225">MSTPNEPSVGMSHAGPSPGAGLSPGPILGPSPGPGPSPGSVHSMMGPSPGPPSVPHAMQGQGAGDYSQDMHPMHKPMEGMHEKGMGDDMHFGQMKGVGMRSLHSGMGPPQSPMDQHSQGYMSPHPSPVGQVPEHVHSPMSGGGPTPPQMSQGQSPMMPMDPQGMGQQARGQSAFSPVQLQQLRAQILAYKILGRGQPLPENLQLAVQGKRSLPTMQQQPINTSPYNRPPGMPVPHAGPTTGPCPSPAMQTHTGSGPKPWPEGQGSETPSAPQKLLVPAPSGRPSPAPPLAPTGTQPVPSTSLTSQPQPQPPPGPGNPSLIIQLQQKQNRITPIQKPQGLDPVELLQEREYRLQARIAHRIQELENLPGSLPHDLRTKATVELKALRLLNFQRQLRLDVVACMRRDTTLETALNSKAYKRSKRQTLREARMTEKLEKQQKIEQERKRRQKHQEYLNSILQHAKDFKEYHRSISGKIQKLSKAIATWHTNTEREQKKETERIEKERMRRLMAEDEEGYRKLIDQKKDKRLAYLLQQTDEYVANLTELVYEHKAAQAAKEKKRKRKKKKKEAGDAEGMGAIGPDGELIDETSQMSELPVKVIQTETGKVLQGTDAPKSSQLEAWLEMNPGYEVAPRSDSEESGSEFEEEDDEEVASRAESEEKKVIDPNSDEVSETAAKHIIESAKQDVDDEYSVQAGQTSSQSYYGVAHAVIERVEKQSTLLINGTLKQYQIQGLEWMVSLYNNNLNGILADEMGLGKTIQTIALITYLMENKRLNGPYLIIVPLSTLSNWVYELDKWAPSIVKIAYKGTPSMRRSLVPHLRSGKFNVLITTYEYIIKDKQILAKIRWKYMIVDEGHRMKNHHCKLTQVLNTHYVAPRRLLLTGTPLQNKLPELWALLNFLLPTIFKSCSTFEQWFNAPFAMTGERVDLNEEETILIIRRLHKVLRPFLLRRLKKEVESQLPEKVEYVIKCDMSAIQKVLYRHMQGKGILLTDGSEKDKKGKGGAKTLMNTIMQLKKICNHPYMFQHIEESFAEHLGFPNGIINGPDLYRASGKFELLDRILPKLKATNHRVLLFCQMTSLMTIMEDYFAYRNFLYLRLDGTTKSEDRAMLLKKFNDEGSQYFIFLLSTRAGGLGLNLQAADTVVIFDSDWNPHQDLQAQDRAHRIGQQNEVRVLRLCTVNSVEEKILAAAKYKLNVDQKVIQAGMFDQKSSSHERRAFLQAILEHEEQNEEEDEVPDDETLNQMIARNEDEFELFMRMDLDRRREDARNPKRKPRLMEEDELPSWILKDDAEVERLTCEEEEEKIFGRGSRHRRDVDYSDALTEKQWLRAIEDGNLEEIEEEIRLKRRKRRRHVDKDMRREDTDKAKKRRGRPPAEKLSPNPPKLTKQMNAIVDTVINYRDASGRQLSEVFVQLPSRKELPEYYELIRKPVDFKKIKIYEDSIVLQSVFKSARQKIAREESDDDSNDDDDDEEESEEESKSVKVKINLSKRDERCQDKGKKRPSRGKAKPVVSDDDSEEEQEENEQSEGSHSDDE</sequence>
<feature type="domain" description="Bromo" evidence="11">
    <location>
        <begin position="1402"/>
        <end position="1463"/>
    </location>
</feature>
<feature type="domain" description="HSA" evidence="14">
    <location>
        <begin position="438"/>
        <end position="510"/>
    </location>
</feature>
<dbReference type="PROSITE" id="PS51192">
    <property type="entry name" value="HELICASE_ATP_BIND_1"/>
    <property type="match status" value="1"/>
</dbReference>
<feature type="region of interest" description="Disordered" evidence="10">
    <location>
        <begin position="215"/>
        <end position="319"/>
    </location>
</feature>
<dbReference type="SUPFAM" id="SSF47370">
    <property type="entry name" value="Bromodomain"/>
    <property type="match status" value="1"/>
</dbReference>
<dbReference type="Pfam" id="PF00176">
    <property type="entry name" value="SNF2-rel_dom"/>
    <property type="match status" value="1"/>
</dbReference>
<dbReference type="GO" id="GO:0005654">
    <property type="term" value="C:nucleoplasm"/>
    <property type="evidence" value="ECO:0007669"/>
    <property type="project" value="UniProtKB-ARBA"/>
</dbReference>
<evidence type="ECO:0000256" key="6">
    <source>
        <dbReference type="ARBA" id="ARBA00023159"/>
    </source>
</evidence>
<dbReference type="InterPro" id="IPR038718">
    <property type="entry name" value="SNF2-like_sf"/>
</dbReference>
<feature type="domain" description="QLQ" evidence="15">
    <location>
        <begin position="173"/>
        <end position="208"/>
    </location>
</feature>
<dbReference type="SMART" id="SM00297">
    <property type="entry name" value="BROMO"/>
    <property type="match status" value="1"/>
</dbReference>
<evidence type="ECO:0000313" key="17">
    <source>
        <dbReference type="Proteomes" id="UP000694701"/>
    </source>
</evidence>
<dbReference type="Pfam" id="PF14619">
    <property type="entry name" value="SnAC"/>
    <property type="match status" value="1"/>
</dbReference>
<dbReference type="Pfam" id="PF07533">
    <property type="entry name" value="BRK"/>
    <property type="match status" value="1"/>
</dbReference>
<accession>A0A8C2DAT1</accession>
<dbReference type="Ensembl" id="ENSCCRT00020026192.1">
    <property type="protein sequence ID" value="ENSCCRP00020023889.1"/>
    <property type="gene ID" value="ENSCCRG00020010394.1"/>
</dbReference>
<evidence type="ECO:0000256" key="4">
    <source>
        <dbReference type="ARBA" id="ARBA00023015"/>
    </source>
</evidence>
<dbReference type="Pfam" id="PF07529">
    <property type="entry name" value="HSA"/>
    <property type="match status" value="1"/>
</dbReference>
<dbReference type="PROSITE" id="PS51204">
    <property type="entry name" value="HSA"/>
    <property type="match status" value="1"/>
</dbReference>
<dbReference type="InterPro" id="IPR014012">
    <property type="entry name" value="HSA_dom"/>
</dbReference>
<dbReference type="CDD" id="cd18793">
    <property type="entry name" value="SF2_C_SNF"/>
    <property type="match status" value="1"/>
</dbReference>
<reference evidence="16" key="1">
    <citation type="submission" date="2025-08" db="UniProtKB">
        <authorList>
            <consortium name="Ensembl"/>
        </authorList>
    </citation>
    <scope>IDENTIFICATION</scope>
</reference>
<dbReference type="InterPro" id="IPR037259">
    <property type="entry name" value="BRK_sf"/>
</dbReference>
<evidence type="ECO:0000256" key="3">
    <source>
        <dbReference type="ARBA" id="ARBA00022801"/>
    </source>
</evidence>
<dbReference type="InterPro" id="IPR014001">
    <property type="entry name" value="Helicase_ATP-bd"/>
</dbReference>
<feature type="compositionally biased region" description="Basic and acidic residues" evidence="10">
    <location>
        <begin position="71"/>
        <end position="83"/>
    </location>
</feature>
<evidence type="ECO:0000259" key="14">
    <source>
        <dbReference type="PROSITE" id="PS51204"/>
    </source>
</evidence>
<dbReference type="SMART" id="SM00490">
    <property type="entry name" value="HELICc"/>
    <property type="match status" value="1"/>
</dbReference>
<dbReference type="InterPro" id="IPR000330">
    <property type="entry name" value="SNF2_N"/>
</dbReference>
<dbReference type="InterPro" id="IPR036427">
    <property type="entry name" value="Bromodomain-like_sf"/>
</dbReference>
<feature type="compositionally biased region" description="Polar residues" evidence="10">
    <location>
        <begin position="215"/>
        <end position="225"/>
    </location>
</feature>
<dbReference type="InterPro" id="IPR001650">
    <property type="entry name" value="Helicase_C-like"/>
</dbReference>
<dbReference type="GO" id="GO:0016787">
    <property type="term" value="F:hydrolase activity"/>
    <property type="evidence" value="ECO:0007669"/>
    <property type="project" value="UniProtKB-KW"/>
</dbReference>
<evidence type="ECO:0000256" key="7">
    <source>
        <dbReference type="ARBA" id="ARBA00023163"/>
    </source>
</evidence>
<keyword evidence="5 9" id="KW-0103">Bromodomain</keyword>
<dbReference type="PROSITE" id="PS51194">
    <property type="entry name" value="HELICASE_CTER"/>
    <property type="match status" value="1"/>
</dbReference>
<evidence type="ECO:0000256" key="10">
    <source>
        <dbReference type="SAM" id="MobiDB-lite"/>
    </source>
</evidence>
<dbReference type="SUPFAM" id="SSF160481">
    <property type="entry name" value="BRK domain-like"/>
    <property type="match status" value="1"/>
</dbReference>
<feature type="domain" description="Helicase ATP-binding" evidence="12">
    <location>
        <begin position="737"/>
        <end position="902"/>
    </location>
</feature>
<dbReference type="SMART" id="SM00592">
    <property type="entry name" value="BRK"/>
    <property type="match status" value="1"/>
</dbReference>
<dbReference type="Gene3D" id="3.40.50.10810">
    <property type="entry name" value="Tandem AAA-ATPase domain"/>
    <property type="match status" value="1"/>
</dbReference>
<dbReference type="FunFam" id="1.20.5.170:FF:000089">
    <property type="entry name" value="Putative global transcription activator SNF2L2"/>
    <property type="match status" value="1"/>
</dbReference>
<dbReference type="SMART" id="SM00573">
    <property type="entry name" value="HSA"/>
    <property type="match status" value="1"/>
</dbReference>
<dbReference type="FunFam" id="3.40.50.300:FF:003020">
    <property type="entry name" value="SNF2-related domain-containing protein"/>
    <property type="match status" value="1"/>
</dbReference>
<feature type="region of interest" description="Disordered" evidence="10">
    <location>
        <begin position="1453"/>
        <end position="1534"/>
    </location>
</feature>
<dbReference type="SMART" id="SM01314">
    <property type="entry name" value="SnAC"/>
    <property type="match status" value="1"/>
</dbReference>
<keyword evidence="7" id="KW-0804">Transcription</keyword>
<dbReference type="CDD" id="cd17996">
    <property type="entry name" value="DEXHc_SMARCA2_SMARCA4"/>
    <property type="match status" value="1"/>
</dbReference>
<proteinExistence type="inferred from homology"/>
<comment type="subcellular location">
    <subcellularLocation>
        <location evidence="1">Nucleus</location>
    </subcellularLocation>
</comment>
<feature type="compositionally biased region" description="Low complexity" evidence="10">
    <location>
        <begin position="295"/>
        <end position="306"/>
    </location>
</feature>
<dbReference type="PANTHER" id="PTHR10799">
    <property type="entry name" value="SNF2/RAD54 HELICASE FAMILY"/>
    <property type="match status" value="1"/>
</dbReference>
<dbReference type="InterPro" id="IPR029295">
    <property type="entry name" value="SnAC"/>
</dbReference>
<dbReference type="Pfam" id="PF08880">
    <property type="entry name" value="QLQ"/>
    <property type="match status" value="1"/>
</dbReference>
<dbReference type="GO" id="GO:0006355">
    <property type="term" value="P:regulation of DNA-templated transcription"/>
    <property type="evidence" value="ECO:0007669"/>
    <property type="project" value="InterPro"/>
</dbReference>
<dbReference type="InterPro" id="IPR049730">
    <property type="entry name" value="SNF2/RAD54-like_C"/>
</dbReference>
<feature type="region of interest" description="Disordered" evidence="10">
    <location>
        <begin position="1"/>
        <end position="83"/>
    </location>
</feature>
<feature type="region of interest" description="Disordered" evidence="10">
    <location>
        <begin position="1349"/>
        <end position="1386"/>
    </location>
</feature>
<feature type="domain" description="Helicase C-terminal" evidence="13">
    <location>
        <begin position="1055"/>
        <end position="1217"/>
    </location>
</feature>
<dbReference type="GO" id="GO:0016514">
    <property type="term" value="C:SWI/SNF complex"/>
    <property type="evidence" value="ECO:0007669"/>
    <property type="project" value="UniProtKB-ARBA"/>
</dbReference>
<dbReference type="InterPro" id="IPR027417">
    <property type="entry name" value="P-loop_NTPase"/>
</dbReference>
<comment type="similarity">
    <text evidence="2">Belongs to the SNF2/RAD54 helicase family.</text>
</comment>
<dbReference type="PROSITE" id="PS51666">
    <property type="entry name" value="QLQ"/>
    <property type="match status" value="1"/>
</dbReference>
<gene>
    <name evidence="16" type="primary">smarca2</name>
</gene>
<evidence type="ECO:0000256" key="2">
    <source>
        <dbReference type="ARBA" id="ARBA00007025"/>
    </source>
</evidence>
<evidence type="ECO:0000313" key="16">
    <source>
        <dbReference type="Ensembl" id="ENSCCRP00020023889.1"/>
    </source>
</evidence>
<evidence type="ECO:0000259" key="12">
    <source>
        <dbReference type="PROSITE" id="PS51192"/>
    </source>
</evidence>
<feature type="compositionally biased region" description="Acidic residues" evidence="10">
    <location>
        <begin position="1512"/>
        <end position="1525"/>
    </location>
</feature>
<feature type="compositionally biased region" description="Low complexity" evidence="10">
    <location>
        <begin position="12"/>
        <end position="26"/>
    </location>
</feature>
<dbReference type="FunFam" id="3.40.5.120:FF:000001">
    <property type="entry name" value="probable global transcription activator SNF2L2 isoform X1"/>
    <property type="match status" value="1"/>
</dbReference>
<protein>
    <submittedName>
        <fullName evidence="16">SWI/SNF related, matrix associated, actin dependent regulator of chromatin, subfamily a, member 2</fullName>
    </submittedName>
</protein>
<feature type="compositionally biased region" description="Pro residues" evidence="10">
    <location>
        <begin position="280"/>
        <end position="290"/>
    </location>
</feature>
<evidence type="ECO:0000256" key="8">
    <source>
        <dbReference type="ARBA" id="ARBA00023242"/>
    </source>
</evidence>
<feature type="compositionally biased region" description="Basic residues" evidence="10">
    <location>
        <begin position="557"/>
        <end position="567"/>
    </location>
</feature>